<reference evidence="2" key="1">
    <citation type="journal article" date="2019" name="Genome Announc.">
        <title>Draft Genome Sequence of Pseudoalteromonas piscicida Strain 36Y ROTHPW, an Hypersaline Seawater Isolate from the South Coast of Sonora, Mexico.</title>
        <authorList>
            <person name="Sanchez-Diaz R."/>
            <person name="Molina-Garza Z.J."/>
            <person name="Cruz-Suarez L.E."/>
            <person name="Selvin J."/>
            <person name="Kiran G.S."/>
            <person name="Ibarra-Gamez J.C."/>
            <person name="Gomez-Gil B."/>
            <person name="Galaviz-Silva L."/>
        </authorList>
    </citation>
    <scope>NUCLEOTIDE SEQUENCE [LARGE SCALE GENOMIC DNA]</scope>
    <source>
        <strain evidence="2">36Y_RITHPW</strain>
    </source>
</reference>
<dbReference type="AlphaFoldDB" id="A0A2A5JV77"/>
<accession>A0A2A5JV77</accession>
<dbReference type="Proteomes" id="UP000228621">
    <property type="component" value="Unassembled WGS sequence"/>
</dbReference>
<gene>
    <name evidence="1" type="ORF">CEX98_02835</name>
</gene>
<organism evidence="1 2">
    <name type="scientific">Pseudoalteromonas piscicida</name>
    <dbReference type="NCBI Taxonomy" id="43662"/>
    <lineage>
        <taxon>Bacteria</taxon>
        <taxon>Pseudomonadati</taxon>
        <taxon>Pseudomonadota</taxon>
        <taxon>Gammaproteobacteria</taxon>
        <taxon>Alteromonadales</taxon>
        <taxon>Pseudoalteromonadaceae</taxon>
        <taxon>Pseudoalteromonas</taxon>
    </lineage>
</organism>
<dbReference type="OrthoDB" id="6304584at2"/>
<dbReference type="EMBL" id="NKHF01000009">
    <property type="protein sequence ID" value="PCK33256.1"/>
    <property type="molecule type" value="Genomic_DNA"/>
</dbReference>
<evidence type="ECO:0000313" key="2">
    <source>
        <dbReference type="Proteomes" id="UP000228621"/>
    </source>
</evidence>
<keyword evidence="2" id="KW-1185">Reference proteome</keyword>
<protein>
    <submittedName>
        <fullName evidence="1">Uncharacterized protein</fullName>
    </submittedName>
</protein>
<proteinExistence type="predicted"/>
<evidence type="ECO:0000313" key="1">
    <source>
        <dbReference type="EMBL" id="PCK33256.1"/>
    </source>
</evidence>
<dbReference type="RefSeq" id="WP_099640619.1">
    <property type="nucleotide sequence ID" value="NZ_NKHF01000009.1"/>
</dbReference>
<name>A0A2A5JV77_PSEO7</name>
<sequence>MNTYFFILISLTLSTVLSGCSSGQHSVPQLNEQQLESVERLSLLEQDLSTLLSLLEQQADVVDVQSSTRPGQKVKRYVAKQHEQSLSVDSIKLRLFPIFKNSTSQLQRHQAFLSAIKSRFPSLFAEAEVAIQEFNDRSWATISGLQSTQEAKVYCRLLSVQSVDCRRLML</sequence>
<comment type="caution">
    <text evidence="1">The sequence shown here is derived from an EMBL/GenBank/DDBJ whole genome shotgun (WGS) entry which is preliminary data.</text>
</comment>